<evidence type="ECO:0000313" key="3">
    <source>
        <dbReference type="EMBL" id="CAG9136500.1"/>
    </source>
</evidence>
<protein>
    <submittedName>
        <fullName evidence="3">(diamondback moth) hypothetical protein</fullName>
    </submittedName>
</protein>
<name>A0A8S4G7R0_PLUXY</name>
<reference evidence="3" key="1">
    <citation type="submission" date="2020-11" db="EMBL/GenBank/DDBJ databases">
        <authorList>
            <person name="Whiteford S."/>
        </authorList>
    </citation>
    <scope>NUCLEOTIDE SEQUENCE</scope>
</reference>
<dbReference type="Pfam" id="PF13961">
    <property type="entry name" value="DUF4219"/>
    <property type="match status" value="1"/>
</dbReference>
<feature type="compositionally biased region" description="Low complexity" evidence="1">
    <location>
        <begin position="12"/>
        <end position="23"/>
    </location>
</feature>
<feature type="region of interest" description="Disordered" evidence="1">
    <location>
        <begin position="1"/>
        <end position="23"/>
    </location>
</feature>
<evidence type="ECO:0000313" key="4">
    <source>
        <dbReference type="Proteomes" id="UP000653454"/>
    </source>
</evidence>
<dbReference type="EMBL" id="CAJHNJ030000143">
    <property type="protein sequence ID" value="CAG9136500.1"/>
    <property type="molecule type" value="Genomic_DNA"/>
</dbReference>
<gene>
    <name evidence="3" type="ORF">PLXY2_LOCUS14748</name>
</gene>
<feature type="compositionally biased region" description="Polar residues" evidence="1">
    <location>
        <begin position="1"/>
        <end position="10"/>
    </location>
</feature>
<comment type="caution">
    <text evidence="3">The sequence shown here is derived from an EMBL/GenBank/DDBJ whole genome shotgun (WGS) entry which is preliminary data.</text>
</comment>
<dbReference type="AlphaFoldDB" id="A0A8S4G7R0"/>
<feature type="domain" description="DUF4219" evidence="2">
    <location>
        <begin position="31"/>
        <end position="57"/>
    </location>
</feature>
<evidence type="ECO:0000256" key="1">
    <source>
        <dbReference type="SAM" id="MobiDB-lite"/>
    </source>
</evidence>
<dbReference type="Proteomes" id="UP000653454">
    <property type="component" value="Unassembled WGS sequence"/>
</dbReference>
<dbReference type="InterPro" id="IPR025314">
    <property type="entry name" value="DUF4219"/>
</dbReference>
<accession>A0A8S4G7R0</accession>
<proteinExistence type="predicted"/>
<sequence>MDSQNTSALKQSAPSTMSSTVPSSTMCITKLDGKKNFNNWAFAVKCMLIDLDLWDVVTAAVDPNDVDAKRKDQRARAKLCLTCEESVYPVIRSAKTAHETFN</sequence>
<organism evidence="3 4">
    <name type="scientific">Plutella xylostella</name>
    <name type="common">Diamondback moth</name>
    <name type="synonym">Plutella maculipennis</name>
    <dbReference type="NCBI Taxonomy" id="51655"/>
    <lineage>
        <taxon>Eukaryota</taxon>
        <taxon>Metazoa</taxon>
        <taxon>Ecdysozoa</taxon>
        <taxon>Arthropoda</taxon>
        <taxon>Hexapoda</taxon>
        <taxon>Insecta</taxon>
        <taxon>Pterygota</taxon>
        <taxon>Neoptera</taxon>
        <taxon>Endopterygota</taxon>
        <taxon>Lepidoptera</taxon>
        <taxon>Glossata</taxon>
        <taxon>Ditrysia</taxon>
        <taxon>Yponomeutoidea</taxon>
        <taxon>Plutellidae</taxon>
        <taxon>Plutella</taxon>
    </lineage>
</organism>
<keyword evidence="4" id="KW-1185">Reference proteome</keyword>
<evidence type="ECO:0000259" key="2">
    <source>
        <dbReference type="Pfam" id="PF13961"/>
    </source>
</evidence>